<sequence>RRSRPPIRREPAISEYHGVKPVGIYKEREKTTCHPGFDPGSRGKVVEWTGFPPSPPVGGFGGQARSGRE</sequence>
<feature type="non-terminal residue" evidence="2">
    <location>
        <position position="1"/>
    </location>
</feature>
<dbReference type="EMBL" id="PFQS01000003">
    <property type="protein sequence ID" value="PJC69463.1"/>
    <property type="molecule type" value="Genomic_DNA"/>
</dbReference>
<protein>
    <submittedName>
        <fullName evidence="2">Uncharacterized protein</fullName>
    </submittedName>
</protein>
<organism evidence="2 3">
    <name type="scientific">candidate division WWE3 bacterium CG_4_8_14_3_um_filter_42_11</name>
    <dbReference type="NCBI Taxonomy" id="1975076"/>
    <lineage>
        <taxon>Bacteria</taxon>
        <taxon>Katanobacteria</taxon>
    </lineage>
</organism>
<feature type="region of interest" description="Disordered" evidence="1">
    <location>
        <begin position="49"/>
        <end position="69"/>
    </location>
</feature>
<proteinExistence type="predicted"/>
<accession>A0A2M8G8G0</accession>
<dbReference type="Proteomes" id="UP000229438">
    <property type="component" value="Unassembled WGS sequence"/>
</dbReference>
<comment type="caution">
    <text evidence="2">The sequence shown here is derived from an EMBL/GenBank/DDBJ whole genome shotgun (WGS) entry which is preliminary data.</text>
</comment>
<name>A0A2M8G8G0_UNCKA</name>
<reference evidence="3" key="1">
    <citation type="submission" date="2017-09" db="EMBL/GenBank/DDBJ databases">
        <title>Depth-based differentiation of microbial function through sediment-hosted aquifers and enrichment of novel symbionts in the deep terrestrial subsurface.</title>
        <authorList>
            <person name="Probst A.J."/>
            <person name="Ladd B."/>
            <person name="Jarett J.K."/>
            <person name="Geller-Mcgrath D.E."/>
            <person name="Sieber C.M.K."/>
            <person name="Emerson J.B."/>
            <person name="Anantharaman K."/>
            <person name="Thomas B.C."/>
            <person name="Malmstrom R."/>
            <person name="Stieglmeier M."/>
            <person name="Klingl A."/>
            <person name="Woyke T."/>
            <person name="Ryan C.M."/>
            <person name="Banfield J.F."/>
        </authorList>
    </citation>
    <scope>NUCLEOTIDE SEQUENCE [LARGE SCALE GENOMIC DNA]</scope>
</reference>
<evidence type="ECO:0000313" key="3">
    <source>
        <dbReference type="Proteomes" id="UP000229438"/>
    </source>
</evidence>
<feature type="compositionally biased region" description="Gly residues" evidence="1">
    <location>
        <begin position="58"/>
        <end position="69"/>
    </location>
</feature>
<evidence type="ECO:0000313" key="2">
    <source>
        <dbReference type="EMBL" id="PJC69463.1"/>
    </source>
</evidence>
<gene>
    <name evidence="2" type="ORF">CO015_00100</name>
</gene>
<dbReference type="AlphaFoldDB" id="A0A2M8G8G0"/>
<evidence type="ECO:0000256" key="1">
    <source>
        <dbReference type="SAM" id="MobiDB-lite"/>
    </source>
</evidence>